<keyword evidence="6" id="KW-1185">Reference proteome</keyword>
<reference evidence="5 6" key="1">
    <citation type="submission" date="2024-09" db="EMBL/GenBank/DDBJ databases">
        <title>A chromosome-level genome assembly of Gray's grenadier anchovy, Coilia grayii.</title>
        <authorList>
            <person name="Fu Z."/>
        </authorList>
    </citation>
    <scope>NUCLEOTIDE SEQUENCE [LARGE SCALE GENOMIC DNA]</scope>
    <source>
        <strain evidence="5">G4</strain>
        <tissue evidence="5">Muscle</tissue>
    </source>
</reference>
<evidence type="ECO:0000256" key="3">
    <source>
        <dbReference type="SAM" id="MobiDB-lite"/>
    </source>
</evidence>
<sequence length="509" mass="58323">MLGTLLPMSGAAAAAPLSWLDSQKPEEEGTFEMLEKEFQEVLSELLGDKSLEKFRVEYEKLTRALKKSHESEKRLMAKCRELNAEIVSNSVKVATALKLSQEDQTTITSLKKEIEKAWQMVDSAHAKELRADETIQTLKLEIGNLTKLVQQGAGLSLGQEPTQGSVGMCREALHDIPLEVKEELSKERDELLKEVVGLRESLTKAMSSQQDMEAQKQAAIEAVSQMSTKDSSIYHETLPTPAAAGHKVRQNEGAREVRRREKMEKELKQVHADLGLQDGRHQEPHRADATQQEEQQRMEQQLREQRGHQGAGAAQVRNTKLQQENEQHSLAIEQLTLDNQQRSSDLKEEEVSQMRAEISKLTKVREATQRKLRLTEEQKLDVEQQRDTLKNQITGLEKEMELSKKQMEIDKKAIDELMRERDILNKNMIKAANATEKQMSMVKLHEQSKKTLEQEIMNYREEAQKQRKIIYQLEKERDRYINEASDLTQKVRYTKLLMNETAATDTLGM</sequence>
<evidence type="ECO:0000313" key="6">
    <source>
        <dbReference type="Proteomes" id="UP001591681"/>
    </source>
</evidence>
<name>A0ABD1IPN6_9TELE</name>
<feature type="compositionally biased region" description="Basic and acidic residues" evidence="3">
    <location>
        <begin position="278"/>
        <end position="307"/>
    </location>
</feature>
<organism evidence="5 6">
    <name type="scientific">Coilia grayii</name>
    <name type="common">Gray's grenadier anchovy</name>
    <dbReference type="NCBI Taxonomy" id="363190"/>
    <lineage>
        <taxon>Eukaryota</taxon>
        <taxon>Metazoa</taxon>
        <taxon>Chordata</taxon>
        <taxon>Craniata</taxon>
        <taxon>Vertebrata</taxon>
        <taxon>Euteleostomi</taxon>
        <taxon>Actinopterygii</taxon>
        <taxon>Neopterygii</taxon>
        <taxon>Teleostei</taxon>
        <taxon>Clupei</taxon>
        <taxon>Clupeiformes</taxon>
        <taxon>Clupeoidei</taxon>
        <taxon>Engraulidae</taxon>
        <taxon>Coilinae</taxon>
        <taxon>Coilia</taxon>
    </lineage>
</organism>
<keyword evidence="1 2" id="KW-0175">Coiled coil</keyword>
<evidence type="ECO:0000256" key="2">
    <source>
        <dbReference type="SAM" id="Coils"/>
    </source>
</evidence>
<proteinExistence type="predicted"/>
<dbReference type="PANTHER" id="PTHR32083">
    <property type="entry name" value="CILIA AND FLAGELLA-ASSOCIATED PROTEIN 58-RELATED"/>
    <property type="match status" value="1"/>
</dbReference>
<dbReference type="Proteomes" id="UP001591681">
    <property type="component" value="Unassembled WGS sequence"/>
</dbReference>
<dbReference type="InterPro" id="IPR049270">
    <property type="entry name" value="CFAP58_CC"/>
</dbReference>
<feature type="region of interest" description="Disordered" evidence="3">
    <location>
        <begin position="240"/>
        <end position="260"/>
    </location>
</feature>
<feature type="compositionally biased region" description="Basic and acidic residues" evidence="3">
    <location>
        <begin position="249"/>
        <end position="260"/>
    </location>
</feature>
<dbReference type="AlphaFoldDB" id="A0ABD1IPN6"/>
<feature type="domain" description="Cilia- and flagella-associated protein 58 central coiled coil" evidence="4">
    <location>
        <begin position="401"/>
        <end position="492"/>
    </location>
</feature>
<dbReference type="Pfam" id="PF21771">
    <property type="entry name" value="CFAP58_CC"/>
    <property type="match status" value="1"/>
</dbReference>
<protein>
    <recommendedName>
        <fullName evidence="4">Cilia- and flagella-associated protein 58 central coiled coil domain-containing protein</fullName>
    </recommendedName>
</protein>
<comment type="caution">
    <text evidence="5">The sequence shown here is derived from an EMBL/GenBank/DDBJ whole genome shotgun (WGS) entry which is preliminary data.</text>
</comment>
<evidence type="ECO:0000313" key="5">
    <source>
        <dbReference type="EMBL" id="KAL2076584.1"/>
    </source>
</evidence>
<dbReference type="EMBL" id="JBHFQA010000213">
    <property type="protein sequence ID" value="KAL2076584.1"/>
    <property type="molecule type" value="Genomic_DNA"/>
</dbReference>
<evidence type="ECO:0000259" key="4">
    <source>
        <dbReference type="Pfam" id="PF21771"/>
    </source>
</evidence>
<dbReference type="PANTHER" id="PTHR32083:SF0">
    <property type="entry name" value="CILIA AND FLAGELLA-ASSOCIATED PROTEIN 58"/>
    <property type="match status" value="1"/>
</dbReference>
<feature type="region of interest" description="Disordered" evidence="3">
    <location>
        <begin position="272"/>
        <end position="316"/>
    </location>
</feature>
<feature type="coiled-coil region" evidence="2">
    <location>
        <begin position="318"/>
        <end position="490"/>
    </location>
</feature>
<evidence type="ECO:0000256" key="1">
    <source>
        <dbReference type="ARBA" id="ARBA00023054"/>
    </source>
</evidence>
<gene>
    <name evidence="5" type="ORF">ACEWY4_027819</name>
</gene>
<accession>A0ABD1IPN6</accession>